<dbReference type="SMART" id="SM01037">
    <property type="entry name" value="Bet_v_1"/>
    <property type="match status" value="1"/>
</dbReference>
<dbReference type="InterPro" id="IPR023393">
    <property type="entry name" value="START-like_dom_sf"/>
</dbReference>
<dbReference type="Gramene" id="AUR62002314-RA">
    <property type="protein sequence ID" value="AUR62002314-RA:cds"/>
    <property type="gene ID" value="AUR62002314"/>
</dbReference>
<dbReference type="Pfam" id="PF00407">
    <property type="entry name" value="Bet_v_1"/>
    <property type="match status" value="1"/>
</dbReference>
<reference evidence="2" key="1">
    <citation type="journal article" date="2017" name="Nature">
        <title>The genome of Chenopodium quinoa.</title>
        <authorList>
            <person name="Jarvis D.E."/>
            <person name="Ho Y.S."/>
            <person name="Lightfoot D.J."/>
            <person name="Schmoeckel S.M."/>
            <person name="Li B."/>
            <person name="Borm T.J.A."/>
            <person name="Ohyanagi H."/>
            <person name="Mineta K."/>
            <person name="Michell C.T."/>
            <person name="Saber N."/>
            <person name="Kharbatia N.M."/>
            <person name="Rupper R.R."/>
            <person name="Sharp A.R."/>
            <person name="Dally N."/>
            <person name="Boughton B.A."/>
            <person name="Woo Y.H."/>
            <person name="Gao G."/>
            <person name="Schijlen E.G.W.M."/>
            <person name="Guo X."/>
            <person name="Momin A.A."/>
            <person name="Negrao S."/>
            <person name="Al-Babili S."/>
            <person name="Gehring C."/>
            <person name="Roessner U."/>
            <person name="Jung C."/>
            <person name="Murphy K."/>
            <person name="Arold S.T."/>
            <person name="Gojobori T."/>
            <person name="van der Linden C.G."/>
            <person name="van Loo E.N."/>
            <person name="Jellen E.N."/>
            <person name="Maughan P.J."/>
            <person name="Tester M."/>
        </authorList>
    </citation>
    <scope>NUCLEOTIDE SEQUENCE [LARGE SCALE GENOMIC DNA]</scope>
    <source>
        <strain evidence="2">cv. PI 614886</strain>
    </source>
</reference>
<evidence type="ECO:0000259" key="1">
    <source>
        <dbReference type="SMART" id="SM01037"/>
    </source>
</evidence>
<dbReference type="Proteomes" id="UP000596660">
    <property type="component" value="Unplaced"/>
</dbReference>
<evidence type="ECO:0000313" key="2">
    <source>
        <dbReference type="EnsemblPlants" id="AUR62002314-RA:cds"/>
    </source>
</evidence>
<dbReference type="GO" id="GO:0006952">
    <property type="term" value="P:defense response"/>
    <property type="evidence" value="ECO:0007669"/>
    <property type="project" value="InterPro"/>
</dbReference>
<reference evidence="2" key="2">
    <citation type="submission" date="2021-03" db="UniProtKB">
        <authorList>
            <consortium name="EnsemblPlants"/>
        </authorList>
    </citation>
    <scope>IDENTIFICATION</scope>
</reference>
<keyword evidence="3" id="KW-1185">Reference proteome</keyword>
<name>A0A803KTF6_CHEQI</name>
<dbReference type="EnsemblPlants" id="AUR62002314-RA">
    <property type="protein sequence ID" value="AUR62002314-RA:cds"/>
    <property type="gene ID" value="AUR62002314"/>
</dbReference>
<dbReference type="PANTHER" id="PTHR31907">
    <property type="entry name" value="MLP-LIKE PROTEIN 423"/>
    <property type="match status" value="1"/>
</dbReference>
<sequence>MGVVLRDGGREGDVFGGVGTPIGGFRGRGNGGTTFRQVGKRRGFRWEPFRRDGKKCVAKELVEAIDKKNKLVRFKVIEGDLLNEFNSFIIIVQVIPKDQITAVMWTIEFEKKHDEGHYPTRVMDFCVEVTRDIEAHHLKA</sequence>
<dbReference type="AlphaFoldDB" id="A0A803KTF6"/>
<evidence type="ECO:0000313" key="3">
    <source>
        <dbReference type="Proteomes" id="UP000596660"/>
    </source>
</evidence>
<proteinExistence type="predicted"/>
<organism evidence="2 3">
    <name type="scientific">Chenopodium quinoa</name>
    <name type="common">Quinoa</name>
    <dbReference type="NCBI Taxonomy" id="63459"/>
    <lineage>
        <taxon>Eukaryota</taxon>
        <taxon>Viridiplantae</taxon>
        <taxon>Streptophyta</taxon>
        <taxon>Embryophyta</taxon>
        <taxon>Tracheophyta</taxon>
        <taxon>Spermatophyta</taxon>
        <taxon>Magnoliopsida</taxon>
        <taxon>eudicotyledons</taxon>
        <taxon>Gunneridae</taxon>
        <taxon>Pentapetalae</taxon>
        <taxon>Caryophyllales</taxon>
        <taxon>Chenopodiaceae</taxon>
        <taxon>Chenopodioideae</taxon>
        <taxon>Atripliceae</taxon>
        <taxon>Chenopodium</taxon>
    </lineage>
</organism>
<dbReference type="InterPro" id="IPR051761">
    <property type="entry name" value="MLP-like_ligand-binding"/>
</dbReference>
<dbReference type="SUPFAM" id="SSF55961">
    <property type="entry name" value="Bet v1-like"/>
    <property type="match status" value="1"/>
</dbReference>
<feature type="domain" description="Bet v I/Major latex protein" evidence="1">
    <location>
        <begin position="46"/>
        <end position="140"/>
    </location>
</feature>
<protein>
    <recommendedName>
        <fullName evidence="1">Bet v I/Major latex protein domain-containing protein</fullName>
    </recommendedName>
</protein>
<dbReference type="Gene3D" id="3.30.530.20">
    <property type="match status" value="1"/>
</dbReference>
<accession>A0A803KTF6</accession>
<dbReference type="InterPro" id="IPR000916">
    <property type="entry name" value="Bet_v_I/MLP"/>
</dbReference>